<dbReference type="Proteomes" id="UP000568158">
    <property type="component" value="Unassembled WGS sequence"/>
</dbReference>
<dbReference type="InterPro" id="IPR044136">
    <property type="entry name" value="Lys-tRNA-ligase_II_N"/>
</dbReference>
<reference evidence="9 10" key="1">
    <citation type="submission" date="2019-07" db="EMBL/GenBank/DDBJ databases">
        <authorList>
            <person name="Friedrich A."/>
            <person name="Schacherer J."/>
        </authorList>
    </citation>
    <scope>NUCLEOTIDE SEQUENCE [LARGE SCALE GENOMIC DNA]</scope>
</reference>
<evidence type="ECO:0000313" key="9">
    <source>
        <dbReference type="EMBL" id="VUG18354.1"/>
    </source>
</evidence>
<keyword evidence="10" id="KW-1185">Reference proteome</keyword>
<evidence type="ECO:0000256" key="5">
    <source>
        <dbReference type="ARBA" id="ARBA00030563"/>
    </source>
</evidence>
<evidence type="ECO:0000256" key="3">
    <source>
        <dbReference type="ARBA" id="ARBA00022840"/>
    </source>
</evidence>
<proteinExistence type="predicted"/>
<evidence type="ECO:0000256" key="6">
    <source>
        <dbReference type="SAM" id="MobiDB-lite"/>
    </source>
</evidence>
<dbReference type="GO" id="GO:0005524">
    <property type="term" value="F:ATP binding"/>
    <property type="evidence" value="ECO:0007669"/>
    <property type="project" value="UniProtKB-KW"/>
</dbReference>
<dbReference type="AlphaFoldDB" id="A0A7D9CXV5"/>
<keyword evidence="1" id="KW-0436">Ligase</keyword>
<dbReference type="InterPro" id="IPR012340">
    <property type="entry name" value="NA-bd_OB-fold"/>
</dbReference>
<accession>A0A7D9CXV5</accession>
<evidence type="ECO:0000256" key="4">
    <source>
        <dbReference type="ARBA" id="ARBA00023146"/>
    </source>
</evidence>
<dbReference type="CDD" id="cd04322">
    <property type="entry name" value="LysRS_N"/>
    <property type="match status" value="1"/>
</dbReference>
<dbReference type="PRINTS" id="PR00982">
    <property type="entry name" value="TRNASYNTHLYS"/>
</dbReference>
<dbReference type="PANTHER" id="PTHR42918">
    <property type="entry name" value="LYSYL-TRNA SYNTHETASE"/>
    <property type="match status" value="1"/>
</dbReference>
<dbReference type="Pfam" id="PF00152">
    <property type="entry name" value="tRNA-synt_2"/>
    <property type="match status" value="1"/>
</dbReference>
<dbReference type="GO" id="GO:0070154">
    <property type="term" value="P:mitochondrial lysyl-tRNA aminoacylation"/>
    <property type="evidence" value="ECO:0007669"/>
    <property type="project" value="TreeGrafter"/>
</dbReference>
<reference evidence="8 11" key="2">
    <citation type="journal article" date="2020" name="Appl. Microbiol. Biotechnol.">
        <title>Targeted gene deletion in Brettanomyces bruxellensis with an expression-free CRISPR-Cas9 system.</title>
        <authorList>
            <person name="Varela C."/>
            <person name="Bartel C."/>
            <person name="Onetto C."/>
            <person name="Borneman A."/>
        </authorList>
    </citation>
    <scope>NUCLEOTIDE SEQUENCE [LARGE SCALE GENOMIC DNA]</scope>
    <source>
        <strain evidence="8 11">AWRI1613</strain>
    </source>
</reference>
<evidence type="ECO:0000313" key="11">
    <source>
        <dbReference type="Proteomes" id="UP000568158"/>
    </source>
</evidence>
<keyword evidence="2" id="KW-0547">Nucleotide-binding</keyword>
<keyword evidence="3" id="KW-0067">ATP-binding</keyword>
<feature type="region of interest" description="Disordered" evidence="6">
    <location>
        <begin position="1"/>
        <end position="28"/>
    </location>
</feature>
<dbReference type="GO" id="GO:0000049">
    <property type="term" value="F:tRNA binding"/>
    <property type="evidence" value="ECO:0007669"/>
    <property type="project" value="TreeGrafter"/>
</dbReference>
<evidence type="ECO:0000259" key="7">
    <source>
        <dbReference type="PROSITE" id="PS50862"/>
    </source>
</evidence>
<dbReference type="InterPro" id="IPR045864">
    <property type="entry name" value="aa-tRNA-synth_II/BPL/LPL"/>
</dbReference>
<dbReference type="GO" id="GO:0005739">
    <property type="term" value="C:mitochondrion"/>
    <property type="evidence" value="ECO:0007669"/>
    <property type="project" value="TreeGrafter"/>
</dbReference>
<evidence type="ECO:0000256" key="1">
    <source>
        <dbReference type="ARBA" id="ARBA00022598"/>
    </source>
</evidence>
<evidence type="ECO:0000256" key="2">
    <source>
        <dbReference type="ARBA" id="ARBA00022741"/>
    </source>
</evidence>
<evidence type="ECO:0000313" key="8">
    <source>
        <dbReference type="EMBL" id="KAF6007531.1"/>
    </source>
</evidence>
<evidence type="ECO:0000313" key="10">
    <source>
        <dbReference type="Proteomes" id="UP000478008"/>
    </source>
</evidence>
<dbReference type="EMBL" id="JABCYN010000041">
    <property type="protein sequence ID" value="KAF6007531.1"/>
    <property type="molecule type" value="Genomic_DNA"/>
</dbReference>
<name>A0A7D9CXV5_DEKBR</name>
<dbReference type="PANTHER" id="PTHR42918:SF5">
    <property type="entry name" value="LYSINE--TRNA LIGASE, MITOCHONDRIAL"/>
    <property type="match status" value="1"/>
</dbReference>
<dbReference type="EMBL" id="CABFWN010000003">
    <property type="protein sequence ID" value="VUG18354.1"/>
    <property type="molecule type" value="Genomic_DNA"/>
</dbReference>
<dbReference type="Proteomes" id="UP000478008">
    <property type="component" value="Unassembled WGS sequence"/>
</dbReference>
<keyword evidence="4" id="KW-0030">Aminoacyl-tRNA synthetase</keyword>
<dbReference type="SUPFAM" id="SSF55681">
    <property type="entry name" value="Class II aaRS and biotin synthetases"/>
    <property type="match status" value="1"/>
</dbReference>
<dbReference type="InterPro" id="IPR004364">
    <property type="entry name" value="Aa-tRNA-synt_II"/>
</dbReference>
<dbReference type="InterPro" id="IPR006195">
    <property type="entry name" value="aa-tRNA-synth_II"/>
</dbReference>
<protein>
    <recommendedName>
        <fullName evidence="5">Lysyl-tRNA synthetase</fullName>
    </recommendedName>
</protein>
<feature type="domain" description="Aminoacyl-transfer RNA synthetases class-II family profile" evidence="7">
    <location>
        <begin position="210"/>
        <end position="538"/>
    </location>
</feature>
<dbReference type="InterPro" id="IPR018149">
    <property type="entry name" value="Lys-tRNA-synth_II_C"/>
</dbReference>
<dbReference type="GO" id="GO:0004824">
    <property type="term" value="F:lysine-tRNA ligase activity"/>
    <property type="evidence" value="ECO:0007669"/>
    <property type="project" value="InterPro"/>
</dbReference>
<gene>
    <name evidence="9" type="primary">MSK1</name>
    <name evidence="9" type="ORF">DEBR0S3_08570G</name>
    <name evidence="8" type="ORF">HII12_004421</name>
</gene>
<dbReference type="Gene3D" id="2.40.50.140">
    <property type="entry name" value="Nucleic acid-binding proteins"/>
    <property type="match status" value="1"/>
</dbReference>
<dbReference type="Gene3D" id="3.30.930.10">
    <property type="entry name" value="Bira Bifunctional Protein, Domain 2"/>
    <property type="match status" value="1"/>
</dbReference>
<sequence>MSSEDARLGFGADFEDDSDFSGRKTQISALSAEEQDSKYYPCIGDARKALSEGTGDIRTIRVPEFRKRYAEFFKTHPDVRKIENESYIMGGKIKSIRKAGKGSYFIDIVQDGVRVQLMAHHKAMALDKAEFAQRHAQLRAGDQCLCVGNPAATRVGELSLRLTRPVLLVAPALHPLPPKLADTALINRNRVVDYLVNQRSRNVILARGAIISALRRFLEARGFLEVRTPIIGAGNSGANATPFTTSSAHLRRKDDQSKLEKLSLRVAPELWLKRLIIGGFDKIYEIGAQFRNEGVDATHNPEFTTCEFYQTFTSLEELMALTEQLFKEVCGALVGSTGAYSDLCRPQCASLLGAMAHCGGRFRRIDFARGLEAQTGAPLPDNLSQKNLLEYYAKLGLPVPEVASVPQLLDNLSAVYLEPQCAKIPTFIYNMPEALSPLAKSAGAHSRRFELYIGGKEVVNAYEEENNPFKQRSKFAAELRNKNQFNDQESILPDYRYTQFMEWGMPPTAGWGLGVDRLVMLLTGSDRIDSVLTFGRLPDVLKQ</sequence>
<dbReference type="PROSITE" id="PS50862">
    <property type="entry name" value="AA_TRNA_LIGASE_II"/>
    <property type="match status" value="1"/>
</dbReference>
<organism evidence="9 10">
    <name type="scientific">Dekkera bruxellensis</name>
    <name type="common">Brettanomyces custersii</name>
    <dbReference type="NCBI Taxonomy" id="5007"/>
    <lineage>
        <taxon>Eukaryota</taxon>
        <taxon>Fungi</taxon>
        <taxon>Dikarya</taxon>
        <taxon>Ascomycota</taxon>
        <taxon>Saccharomycotina</taxon>
        <taxon>Pichiomycetes</taxon>
        <taxon>Pichiales</taxon>
        <taxon>Pichiaceae</taxon>
        <taxon>Brettanomyces</taxon>
    </lineage>
</organism>
<dbReference type="SUPFAM" id="SSF50249">
    <property type="entry name" value="Nucleic acid-binding proteins"/>
    <property type="match status" value="1"/>
</dbReference>